<reference evidence="3" key="1">
    <citation type="submission" date="2015-07" db="EMBL/GenBank/DDBJ databases">
        <title>Near-Complete Genome Sequence of the Cellulolytic Bacterium Bacteroides (Pseudobacteroides) cellulosolvens ATCC 35603.</title>
        <authorList>
            <person name="Dassa B."/>
            <person name="Utturkar S.M."/>
            <person name="Klingeman D.M."/>
            <person name="Hurt R.A."/>
            <person name="Keller M."/>
            <person name="Xu J."/>
            <person name="Reddy Y.H.K."/>
            <person name="Borovok I."/>
            <person name="Grinberg I.R."/>
            <person name="Lamed R."/>
            <person name="Zhivin O."/>
            <person name="Bayer E.A."/>
            <person name="Brown S.D."/>
        </authorList>
    </citation>
    <scope>NUCLEOTIDE SEQUENCE [LARGE SCALE GENOMIC DNA]</scope>
    <source>
        <strain evidence="3">DSM 2933</strain>
    </source>
</reference>
<keyword evidence="3" id="KW-1185">Reference proteome</keyword>
<dbReference type="EMBL" id="LGTC01000001">
    <property type="protein sequence ID" value="KNY27504.1"/>
    <property type="molecule type" value="Genomic_DNA"/>
</dbReference>
<gene>
    <name evidence="2" type="ORF">Bccel_2775</name>
</gene>
<dbReference type="eggNOG" id="COG3266">
    <property type="taxonomic scope" value="Bacteria"/>
</dbReference>
<sequence length="602" mass="64951">MSSDNFVLSVNMNDLSNLSRQLKLHSEKFKNLSNEIKRLYWQLDWETASKGNVYEHIRRASDGASQIYNFLNTAARVSNNIARDLSDADRDIADRLGKEVAQFKRAINSSSISKSHIGRLNASTYNNVKTLGKVKGSSIVPMAYISGNMNCMSNGLSLAFPDIKITGYDWTKLGISPTFFSESPSNTVNFFINALVSISASIRVATRTFKTYPFTKYAVSVIEYIDEGVKYFIVTGKYSTLRELGVELPRILKYGIRAGEGVTRELLDRIVHSDSLKASLNRAKMNVLRSLDVDEADDLFKQVKGNLNKNLRIKAVLSELQDDLLKELPRIAPETLGIKPAFQNALRVALREAANEAKSFANLKTFFTGAGTEFKALFTGGGNFFTKLIKSAKALAVIGIVIDIGFDFMEDWDKGWEQLTADVVVDTALGIASTIATTYVASLVAGLVTEMMIGAAIGTCIPIPVVGTIVGAVVGIVVGLAIVLITEVLTINGKSIKDWAKEGVKWALEGVVDLGGKAIDGVVDLGGKVIDAGGELIEDAGNFLESGWNSLFGSGGGGKKATAVAKPDKANYDNQTTNLQPSSLYASGNTSITFGSGMYATA</sequence>
<keyword evidence="1" id="KW-0812">Transmembrane</keyword>
<proteinExistence type="predicted"/>
<feature type="transmembrane region" description="Helical" evidence="1">
    <location>
        <begin position="460"/>
        <end position="485"/>
    </location>
</feature>
<dbReference type="PATRIC" id="fig|398512.5.peg.2907"/>
<dbReference type="STRING" id="398512.Bccel_2775"/>
<name>A0A0L6JNZ2_9FIRM</name>
<organism evidence="2 3">
    <name type="scientific">Pseudobacteroides cellulosolvens ATCC 35603 = DSM 2933</name>
    <dbReference type="NCBI Taxonomy" id="398512"/>
    <lineage>
        <taxon>Bacteria</taxon>
        <taxon>Bacillati</taxon>
        <taxon>Bacillota</taxon>
        <taxon>Clostridia</taxon>
        <taxon>Eubacteriales</taxon>
        <taxon>Oscillospiraceae</taxon>
        <taxon>Pseudobacteroides</taxon>
    </lineage>
</organism>
<dbReference type="AlphaFoldDB" id="A0A0L6JNZ2"/>
<evidence type="ECO:0000313" key="2">
    <source>
        <dbReference type="EMBL" id="KNY27504.1"/>
    </source>
</evidence>
<evidence type="ECO:0000256" key="1">
    <source>
        <dbReference type="SAM" id="Phobius"/>
    </source>
</evidence>
<feature type="transmembrane region" description="Helical" evidence="1">
    <location>
        <begin position="428"/>
        <end position="448"/>
    </location>
</feature>
<accession>A0A0L6JNZ2</accession>
<evidence type="ECO:0000313" key="3">
    <source>
        <dbReference type="Proteomes" id="UP000036923"/>
    </source>
</evidence>
<dbReference type="RefSeq" id="WP_036944553.1">
    <property type="nucleotide sequence ID" value="NZ_JQKC01000032.1"/>
</dbReference>
<comment type="caution">
    <text evidence="2">The sequence shown here is derived from an EMBL/GenBank/DDBJ whole genome shotgun (WGS) entry which is preliminary data.</text>
</comment>
<keyword evidence="1" id="KW-1133">Transmembrane helix</keyword>
<keyword evidence="1" id="KW-0472">Membrane</keyword>
<protein>
    <submittedName>
        <fullName evidence="2">Uncharacterized protein</fullName>
    </submittedName>
</protein>
<dbReference type="Proteomes" id="UP000036923">
    <property type="component" value="Unassembled WGS sequence"/>
</dbReference>